<dbReference type="EMBL" id="CAJOBC010020406">
    <property type="protein sequence ID" value="CAF4046371.1"/>
    <property type="molecule type" value="Genomic_DNA"/>
</dbReference>
<evidence type="ECO:0000313" key="6">
    <source>
        <dbReference type="EMBL" id="CAF1264731.1"/>
    </source>
</evidence>
<dbReference type="Proteomes" id="UP000681722">
    <property type="component" value="Unassembled WGS sequence"/>
</dbReference>
<evidence type="ECO:0000313" key="8">
    <source>
        <dbReference type="EMBL" id="CAF4046371.1"/>
    </source>
</evidence>
<dbReference type="Pfam" id="PF04479">
    <property type="entry name" value="RTA1"/>
    <property type="match status" value="1"/>
</dbReference>
<keyword evidence="10" id="KW-1185">Reference proteome</keyword>
<proteinExistence type="predicted"/>
<evidence type="ECO:0000256" key="5">
    <source>
        <dbReference type="SAM" id="Phobius"/>
    </source>
</evidence>
<feature type="transmembrane region" description="Helical" evidence="5">
    <location>
        <begin position="155"/>
        <end position="179"/>
    </location>
</feature>
<feature type="transmembrane region" description="Helical" evidence="5">
    <location>
        <begin position="41"/>
        <end position="64"/>
    </location>
</feature>
<gene>
    <name evidence="6" type="ORF">GPM918_LOCUS26784</name>
    <name evidence="7" type="ORF">OVA965_LOCUS35741</name>
    <name evidence="8" type="ORF">SRO942_LOCUS27003</name>
    <name evidence="9" type="ORF">TMI583_LOCUS36719</name>
</gene>
<reference evidence="6" key="1">
    <citation type="submission" date="2021-02" db="EMBL/GenBank/DDBJ databases">
        <authorList>
            <person name="Nowell W R."/>
        </authorList>
    </citation>
    <scope>NUCLEOTIDE SEQUENCE</scope>
</reference>
<protein>
    <recommendedName>
        <fullName evidence="11">RTA1 like protein</fullName>
    </recommendedName>
</protein>
<sequence length="277" mass="31061">MSTNSSDYTLNPFGYTPVFGLAVAATVVYSLFTIIISIQSIYYGIVYFIVMSIVGVAESVGYGLRCALSSNVYLRTPYIIMLCLIILAPVGLAFTNYVLVGRLIRYVGREYSLVNPLIVEWAFIASDIISIVVQGGGAALLTSTDTSKISIGQDILIAGLVINLISFCFFSIITIYLDYSIRKRRQQQKRAETENQNEKWRYIFYALYLSMTLLILRSIYRIVEFVTGFRGYVATSEVLFYIFDTLLMLVAFGLFIPMHPGIWMPKKPTVATLTSST</sequence>
<evidence type="ECO:0000313" key="7">
    <source>
        <dbReference type="EMBL" id="CAF1473282.1"/>
    </source>
</evidence>
<organism evidence="6 10">
    <name type="scientific">Didymodactylos carnosus</name>
    <dbReference type="NCBI Taxonomy" id="1234261"/>
    <lineage>
        <taxon>Eukaryota</taxon>
        <taxon>Metazoa</taxon>
        <taxon>Spiralia</taxon>
        <taxon>Gnathifera</taxon>
        <taxon>Rotifera</taxon>
        <taxon>Eurotatoria</taxon>
        <taxon>Bdelloidea</taxon>
        <taxon>Philodinida</taxon>
        <taxon>Philodinidae</taxon>
        <taxon>Didymodactylos</taxon>
    </lineage>
</organism>
<dbReference type="GO" id="GO:0016020">
    <property type="term" value="C:membrane"/>
    <property type="evidence" value="ECO:0007669"/>
    <property type="project" value="UniProtKB-SubCell"/>
</dbReference>
<dbReference type="Proteomes" id="UP000677228">
    <property type="component" value="Unassembled WGS sequence"/>
</dbReference>
<evidence type="ECO:0000313" key="10">
    <source>
        <dbReference type="Proteomes" id="UP000663829"/>
    </source>
</evidence>
<feature type="transmembrane region" description="Helical" evidence="5">
    <location>
        <begin position="200"/>
        <end position="220"/>
    </location>
</feature>
<comment type="caution">
    <text evidence="6">The sequence shown here is derived from an EMBL/GenBank/DDBJ whole genome shotgun (WGS) entry which is preliminary data.</text>
</comment>
<feature type="transmembrane region" description="Helical" evidence="5">
    <location>
        <begin position="240"/>
        <end position="258"/>
    </location>
</feature>
<evidence type="ECO:0000256" key="2">
    <source>
        <dbReference type="ARBA" id="ARBA00022692"/>
    </source>
</evidence>
<keyword evidence="4 5" id="KW-0472">Membrane</keyword>
<comment type="subcellular location">
    <subcellularLocation>
        <location evidence="1">Membrane</location>
        <topology evidence="1">Multi-pass membrane protein</topology>
    </subcellularLocation>
</comment>
<keyword evidence="3 5" id="KW-1133">Transmembrane helix</keyword>
<accession>A0A815B9L8</accession>
<feature type="transmembrane region" description="Helical" evidence="5">
    <location>
        <begin position="121"/>
        <end position="143"/>
    </location>
</feature>
<dbReference type="EMBL" id="CAJNOK010031535">
    <property type="protein sequence ID" value="CAF1473282.1"/>
    <property type="molecule type" value="Genomic_DNA"/>
</dbReference>
<dbReference type="EMBL" id="CAJNOQ010010936">
    <property type="protein sequence ID" value="CAF1264731.1"/>
    <property type="molecule type" value="Genomic_DNA"/>
</dbReference>
<evidence type="ECO:0008006" key="11">
    <source>
        <dbReference type="Google" id="ProtNLM"/>
    </source>
</evidence>
<feature type="transmembrane region" description="Helical" evidence="5">
    <location>
        <begin position="76"/>
        <end position="100"/>
    </location>
</feature>
<dbReference type="EMBL" id="CAJOBA010053436">
    <property type="protein sequence ID" value="CAF4264789.1"/>
    <property type="molecule type" value="Genomic_DNA"/>
</dbReference>
<dbReference type="InterPro" id="IPR007568">
    <property type="entry name" value="RTA1"/>
</dbReference>
<dbReference type="Proteomes" id="UP000663829">
    <property type="component" value="Unassembled WGS sequence"/>
</dbReference>
<dbReference type="Proteomes" id="UP000682733">
    <property type="component" value="Unassembled WGS sequence"/>
</dbReference>
<evidence type="ECO:0000256" key="3">
    <source>
        <dbReference type="ARBA" id="ARBA00022989"/>
    </source>
</evidence>
<dbReference type="PANTHER" id="PTHR31465:SF1">
    <property type="entry name" value="PROTEIN RTA1-RELATED"/>
    <property type="match status" value="1"/>
</dbReference>
<dbReference type="AlphaFoldDB" id="A0A815B9L8"/>
<evidence type="ECO:0000256" key="1">
    <source>
        <dbReference type="ARBA" id="ARBA00004141"/>
    </source>
</evidence>
<dbReference type="PANTHER" id="PTHR31465">
    <property type="entry name" value="PROTEIN RTA1-RELATED"/>
    <property type="match status" value="1"/>
</dbReference>
<name>A0A815B9L8_9BILA</name>
<evidence type="ECO:0000313" key="9">
    <source>
        <dbReference type="EMBL" id="CAF4264789.1"/>
    </source>
</evidence>
<feature type="transmembrane region" description="Helical" evidence="5">
    <location>
        <begin position="12"/>
        <end position="34"/>
    </location>
</feature>
<dbReference type="OrthoDB" id="3358017at2759"/>
<evidence type="ECO:0000256" key="4">
    <source>
        <dbReference type="ARBA" id="ARBA00023136"/>
    </source>
</evidence>
<keyword evidence="2 5" id="KW-0812">Transmembrane</keyword>